<dbReference type="CDD" id="cd02440">
    <property type="entry name" value="AdoMet_MTases"/>
    <property type="match status" value="1"/>
</dbReference>
<evidence type="ECO:0000259" key="1">
    <source>
        <dbReference type="Pfam" id="PF13649"/>
    </source>
</evidence>
<dbReference type="PANTHER" id="PTHR43591">
    <property type="entry name" value="METHYLTRANSFERASE"/>
    <property type="match status" value="1"/>
</dbReference>
<reference evidence="2 3" key="1">
    <citation type="submission" date="2019-12" db="EMBL/GenBank/DDBJ databases">
        <authorList>
            <person name="Huq M.A."/>
        </authorList>
    </citation>
    <scope>NUCLEOTIDE SEQUENCE [LARGE SCALE GENOMIC DNA]</scope>
    <source>
        <strain evidence="2 3">MAH-34</strain>
    </source>
</reference>
<keyword evidence="2" id="KW-0808">Transferase</keyword>
<dbReference type="EMBL" id="WSEM01000016">
    <property type="protein sequence ID" value="MVQ36676.1"/>
    <property type="molecule type" value="Genomic_DNA"/>
</dbReference>
<dbReference type="InterPro" id="IPR029063">
    <property type="entry name" value="SAM-dependent_MTases_sf"/>
</dbReference>
<proteinExistence type="predicted"/>
<dbReference type="Gene3D" id="3.40.50.150">
    <property type="entry name" value="Vaccinia Virus protein VP39"/>
    <property type="match status" value="1"/>
</dbReference>
<keyword evidence="3" id="KW-1185">Reference proteome</keyword>
<protein>
    <submittedName>
        <fullName evidence="2">Methyltransferase domain-containing protein</fullName>
    </submittedName>
</protein>
<keyword evidence="2" id="KW-0489">Methyltransferase</keyword>
<evidence type="ECO:0000313" key="2">
    <source>
        <dbReference type="EMBL" id="MVQ36676.1"/>
    </source>
</evidence>
<dbReference type="SUPFAM" id="SSF53335">
    <property type="entry name" value="S-adenosyl-L-methionine-dependent methyltransferases"/>
    <property type="match status" value="1"/>
</dbReference>
<dbReference type="PANTHER" id="PTHR43591:SF24">
    <property type="entry name" value="2-METHOXY-6-POLYPRENYL-1,4-BENZOQUINOL METHYLASE, MITOCHONDRIAL"/>
    <property type="match status" value="1"/>
</dbReference>
<evidence type="ECO:0000313" key="3">
    <source>
        <dbReference type="Proteomes" id="UP000467637"/>
    </source>
</evidence>
<comment type="caution">
    <text evidence="2">The sequence shown here is derived from an EMBL/GenBank/DDBJ whole genome shotgun (WGS) entry which is preliminary data.</text>
</comment>
<gene>
    <name evidence="2" type="ORF">GON05_18875</name>
</gene>
<feature type="domain" description="Methyltransferase" evidence="1">
    <location>
        <begin position="71"/>
        <end position="155"/>
    </location>
</feature>
<dbReference type="Pfam" id="PF13649">
    <property type="entry name" value="Methyltransf_25"/>
    <property type="match status" value="1"/>
</dbReference>
<name>A0ABW9UBA4_9BACL</name>
<accession>A0ABW9UBA4</accession>
<dbReference type="Proteomes" id="UP000467637">
    <property type="component" value="Unassembled WGS sequence"/>
</dbReference>
<dbReference type="InterPro" id="IPR041698">
    <property type="entry name" value="Methyltransf_25"/>
</dbReference>
<dbReference type="GO" id="GO:0008168">
    <property type="term" value="F:methyltransferase activity"/>
    <property type="evidence" value="ECO:0007669"/>
    <property type="project" value="UniProtKB-KW"/>
</dbReference>
<sequence>MGGIKMSDGKILFDPMKHAEWIPPHSREWYEQLFKETGEYRYPWKSQFEEPRAEIIFGHKIAANLNYGRLLDVGCGHGEFALQFALDAREIVGIDVVEGFIEKGNQHKSLGNINFMVTDGDGHLPFPNDYFDVAYTKKGPRDWYHEANRIVKPGGMILGLYHAGSHGGLRDRFPGLYSPMPQPEANDILSDLNLHGSGLTDIHVELFEEIEYLATPEDVLIKKCFGQNHKLKEIVWQECLQDVEVIFNKHATKQGLKVFNYYHLLTARAS</sequence>
<organism evidence="2 3">
    <name type="scientific">Paenibacillus anseongense</name>
    <dbReference type="NCBI Taxonomy" id="2682845"/>
    <lineage>
        <taxon>Bacteria</taxon>
        <taxon>Bacillati</taxon>
        <taxon>Bacillota</taxon>
        <taxon>Bacilli</taxon>
        <taxon>Bacillales</taxon>
        <taxon>Paenibacillaceae</taxon>
        <taxon>Paenibacillus</taxon>
    </lineage>
</organism>
<dbReference type="GO" id="GO:0032259">
    <property type="term" value="P:methylation"/>
    <property type="evidence" value="ECO:0007669"/>
    <property type="project" value="UniProtKB-KW"/>
</dbReference>